<keyword evidence="4" id="KW-1185">Reference proteome</keyword>
<accession>A0A1Y6F3G4</accession>
<reference evidence="4" key="1">
    <citation type="submission" date="2017-04" db="EMBL/GenBank/DDBJ databases">
        <authorList>
            <person name="Varghese N."/>
            <person name="Submissions S."/>
        </authorList>
    </citation>
    <scope>NUCLEOTIDE SEQUENCE [LARGE SCALE GENOMIC DNA]</scope>
</reference>
<dbReference type="PANTHER" id="PTHR42673:SF21">
    <property type="entry name" value="GLUTATHIONE S-TRANSFERASE YFCF"/>
    <property type="match status" value="1"/>
</dbReference>
<dbReference type="RefSeq" id="WP_086437488.1">
    <property type="nucleotide sequence ID" value="NZ_FXWG01000002.1"/>
</dbReference>
<evidence type="ECO:0000259" key="2">
    <source>
        <dbReference type="PROSITE" id="PS50405"/>
    </source>
</evidence>
<dbReference type="GO" id="GO:0004364">
    <property type="term" value="F:glutathione transferase activity"/>
    <property type="evidence" value="ECO:0007669"/>
    <property type="project" value="TreeGrafter"/>
</dbReference>
<dbReference type="PROSITE" id="PS50404">
    <property type="entry name" value="GST_NTER"/>
    <property type="match status" value="1"/>
</dbReference>
<dbReference type="Pfam" id="PF13417">
    <property type="entry name" value="GST_N_3"/>
    <property type="match status" value="1"/>
</dbReference>
<name>A0A1Y6F3G4_9SPHN</name>
<dbReference type="EMBL" id="FXWG01000002">
    <property type="protein sequence ID" value="SMQ69394.1"/>
    <property type="molecule type" value="Genomic_DNA"/>
</dbReference>
<dbReference type="InterPro" id="IPR040079">
    <property type="entry name" value="Glutathione_S-Trfase"/>
</dbReference>
<dbReference type="CDD" id="cd00570">
    <property type="entry name" value="GST_N_family"/>
    <property type="match status" value="1"/>
</dbReference>
<dbReference type="SUPFAM" id="SSF47616">
    <property type="entry name" value="GST C-terminal domain-like"/>
    <property type="match status" value="1"/>
</dbReference>
<feature type="domain" description="GST N-terminal" evidence="1">
    <location>
        <begin position="1"/>
        <end position="81"/>
    </location>
</feature>
<dbReference type="Proteomes" id="UP000194420">
    <property type="component" value="Unassembled WGS sequence"/>
</dbReference>
<dbReference type="InterPro" id="IPR010987">
    <property type="entry name" value="Glutathione-S-Trfase_C-like"/>
</dbReference>
<sequence length="261" mass="28641">MILLYEHPLSPYAQKVKIALDEKGIGYETRVPDGIGVGGAQGEFAAASPRLEVPALIDGETTLFDSTIILEYFEDKWPDPALLPIDPAERARQRLIEDMLDTHFEAIIWGLGELHWFKRGKGDLAGKMERAAKEQIAAYHRWLEQQIGNAEWFAGDRFGWGDLSTAPYINGAAGFGYEPPQGSRLSDWLGRANERASVASANAAAVAAMSGMESIAGAVDAGMFKREYRDHRLEWIVKSGGLAIVEAGLQKDNIRFTPPPA</sequence>
<dbReference type="PANTHER" id="PTHR42673">
    <property type="entry name" value="MALEYLACETOACETATE ISOMERASE"/>
    <property type="match status" value="1"/>
</dbReference>
<dbReference type="InterPro" id="IPR036282">
    <property type="entry name" value="Glutathione-S-Trfase_C_sf"/>
</dbReference>
<evidence type="ECO:0000259" key="1">
    <source>
        <dbReference type="PROSITE" id="PS50404"/>
    </source>
</evidence>
<dbReference type="InterPro" id="IPR036249">
    <property type="entry name" value="Thioredoxin-like_sf"/>
</dbReference>
<dbReference type="GO" id="GO:0006749">
    <property type="term" value="P:glutathione metabolic process"/>
    <property type="evidence" value="ECO:0007669"/>
    <property type="project" value="TreeGrafter"/>
</dbReference>
<evidence type="ECO:0000313" key="3">
    <source>
        <dbReference type="EMBL" id="SMQ69394.1"/>
    </source>
</evidence>
<dbReference type="Gene3D" id="1.20.1050.10">
    <property type="match status" value="1"/>
</dbReference>
<dbReference type="GO" id="GO:0016034">
    <property type="term" value="F:maleylacetoacetate isomerase activity"/>
    <property type="evidence" value="ECO:0007669"/>
    <property type="project" value="TreeGrafter"/>
</dbReference>
<evidence type="ECO:0000313" key="4">
    <source>
        <dbReference type="Proteomes" id="UP000194420"/>
    </source>
</evidence>
<dbReference type="CDD" id="cd00299">
    <property type="entry name" value="GST_C_family"/>
    <property type="match status" value="1"/>
</dbReference>
<dbReference type="Gene3D" id="3.40.30.10">
    <property type="entry name" value="Glutaredoxin"/>
    <property type="match status" value="1"/>
</dbReference>
<feature type="domain" description="GST C-terminal" evidence="2">
    <location>
        <begin position="86"/>
        <end position="218"/>
    </location>
</feature>
<gene>
    <name evidence="3" type="ORF">SAMN06297468_1591</name>
</gene>
<dbReference type="AlphaFoldDB" id="A0A1Y6F3G4"/>
<protein>
    <submittedName>
        <fullName evidence="3">Glutathione S-transferase/RNA polymerase-associated protein</fullName>
    </submittedName>
</protein>
<dbReference type="InterPro" id="IPR004045">
    <property type="entry name" value="Glutathione_S-Trfase_N"/>
</dbReference>
<dbReference type="SUPFAM" id="SSF52833">
    <property type="entry name" value="Thioredoxin-like"/>
    <property type="match status" value="1"/>
</dbReference>
<proteinExistence type="predicted"/>
<dbReference type="SFLD" id="SFLDS00019">
    <property type="entry name" value="Glutathione_Transferase_(cytos"/>
    <property type="match status" value="1"/>
</dbReference>
<organism evidence="3 4">
    <name type="scientific">Altererythrobacter xiamenensis</name>
    <dbReference type="NCBI Taxonomy" id="1316679"/>
    <lineage>
        <taxon>Bacteria</taxon>
        <taxon>Pseudomonadati</taxon>
        <taxon>Pseudomonadota</taxon>
        <taxon>Alphaproteobacteria</taxon>
        <taxon>Sphingomonadales</taxon>
        <taxon>Erythrobacteraceae</taxon>
        <taxon>Altererythrobacter</taxon>
    </lineage>
</organism>
<dbReference type="SFLD" id="SFLDG00358">
    <property type="entry name" value="Main_(cytGST)"/>
    <property type="match status" value="1"/>
</dbReference>
<dbReference type="OrthoDB" id="5293590at2"/>
<dbReference type="GO" id="GO:0006559">
    <property type="term" value="P:L-phenylalanine catabolic process"/>
    <property type="evidence" value="ECO:0007669"/>
    <property type="project" value="TreeGrafter"/>
</dbReference>
<keyword evidence="3" id="KW-0808">Transferase</keyword>
<dbReference type="PROSITE" id="PS50405">
    <property type="entry name" value="GST_CTER"/>
    <property type="match status" value="1"/>
</dbReference>